<reference evidence="2 3" key="2">
    <citation type="submission" date="2018-10" db="EMBL/GenBank/DDBJ databases">
        <authorList>
            <consortium name="Pathogen Informatics"/>
        </authorList>
    </citation>
    <scope>NUCLEOTIDE SEQUENCE [LARGE SCALE GENOMIC DNA]</scope>
</reference>
<keyword evidence="3" id="KW-1185">Reference proteome</keyword>
<evidence type="ECO:0000313" key="2">
    <source>
        <dbReference type="EMBL" id="VDD95197.1"/>
    </source>
</evidence>
<protein>
    <submittedName>
        <fullName evidence="2 4">Uncharacterized protein</fullName>
    </submittedName>
</protein>
<reference evidence="4" key="1">
    <citation type="submission" date="2017-02" db="UniProtKB">
        <authorList>
            <consortium name="WormBaseParasite"/>
        </authorList>
    </citation>
    <scope>IDENTIFICATION</scope>
</reference>
<dbReference type="EMBL" id="UXUI01010405">
    <property type="protein sequence ID" value="VDD95197.1"/>
    <property type="molecule type" value="Genomic_DNA"/>
</dbReference>
<evidence type="ECO:0000313" key="3">
    <source>
        <dbReference type="Proteomes" id="UP000274131"/>
    </source>
</evidence>
<evidence type="ECO:0000256" key="1">
    <source>
        <dbReference type="SAM" id="MobiDB-lite"/>
    </source>
</evidence>
<dbReference type="AlphaFoldDB" id="A0A0N4VIF2"/>
<proteinExistence type="predicted"/>
<sequence length="71" mass="8734">MKNKDEEDYAKMKMMTKKEKKKEKKKKKKKKKKEKSRRKKRGSARPVSENWWNIVLEKMKPKQFVVVCCRC</sequence>
<evidence type="ECO:0000313" key="4">
    <source>
        <dbReference type="WBParaSite" id="EVEC_0001060501-mRNA-1"/>
    </source>
</evidence>
<feature type="region of interest" description="Disordered" evidence="1">
    <location>
        <begin position="1"/>
        <end position="47"/>
    </location>
</feature>
<name>A0A0N4VIF2_ENTVE</name>
<feature type="compositionally biased region" description="Basic residues" evidence="1">
    <location>
        <begin position="14"/>
        <end position="43"/>
    </location>
</feature>
<dbReference type="Proteomes" id="UP000274131">
    <property type="component" value="Unassembled WGS sequence"/>
</dbReference>
<organism evidence="4">
    <name type="scientific">Enterobius vermicularis</name>
    <name type="common">Human pinworm</name>
    <dbReference type="NCBI Taxonomy" id="51028"/>
    <lineage>
        <taxon>Eukaryota</taxon>
        <taxon>Metazoa</taxon>
        <taxon>Ecdysozoa</taxon>
        <taxon>Nematoda</taxon>
        <taxon>Chromadorea</taxon>
        <taxon>Rhabditida</taxon>
        <taxon>Spirurina</taxon>
        <taxon>Oxyuridomorpha</taxon>
        <taxon>Oxyuroidea</taxon>
        <taxon>Oxyuridae</taxon>
        <taxon>Enterobius</taxon>
    </lineage>
</organism>
<gene>
    <name evidence="2" type="ORF">EVEC_LOCUS9948</name>
</gene>
<accession>A0A0N4VIF2</accession>
<dbReference type="WBParaSite" id="EVEC_0001060501-mRNA-1">
    <property type="protein sequence ID" value="EVEC_0001060501-mRNA-1"/>
    <property type="gene ID" value="EVEC_0001060501"/>
</dbReference>